<evidence type="ECO:0000256" key="2">
    <source>
        <dbReference type="ARBA" id="ARBA00009496"/>
    </source>
</evidence>
<keyword evidence="6 14" id="KW-0808">Transferase</keyword>
<evidence type="ECO:0000313" key="14">
    <source>
        <dbReference type="EMBL" id="NNU81299.1"/>
    </source>
</evidence>
<dbReference type="Pfam" id="PF14579">
    <property type="entry name" value="HHH_6"/>
    <property type="match status" value="1"/>
</dbReference>
<evidence type="ECO:0000313" key="15">
    <source>
        <dbReference type="Proteomes" id="UP000572377"/>
    </source>
</evidence>
<keyword evidence="5" id="KW-0963">Cytoplasm</keyword>
<dbReference type="CDD" id="cd07433">
    <property type="entry name" value="PHP_PolIIIA_DnaE1"/>
    <property type="match status" value="1"/>
</dbReference>
<dbReference type="PANTHER" id="PTHR32294:SF0">
    <property type="entry name" value="DNA POLYMERASE III SUBUNIT ALPHA"/>
    <property type="match status" value="1"/>
</dbReference>
<keyword evidence="7 14" id="KW-0548">Nucleotidyltransferase</keyword>
<name>A0A849L4N1_9RHOB</name>
<dbReference type="NCBIfam" id="NF004226">
    <property type="entry name" value="PRK05673.1"/>
    <property type="match status" value="1"/>
</dbReference>
<evidence type="ECO:0000256" key="4">
    <source>
        <dbReference type="ARBA" id="ARBA00019114"/>
    </source>
</evidence>
<evidence type="ECO:0000256" key="9">
    <source>
        <dbReference type="ARBA" id="ARBA00022932"/>
    </source>
</evidence>
<dbReference type="GO" id="GO:0008408">
    <property type="term" value="F:3'-5' exonuclease activity"/>
    <property type="evidence" value="ECO:0007669"/>
    <property type="project" value="InterPro"/>
</dbReference>
<dbReference type="PANTHER" id="PTHR32294">
    <property type="entry name" value="DNA POLYMERASE III SUBUNIT ALPHA"/>
    <property type="match status" value="1"/>
</dbReference>
<accession>A0A849L4N1</accession>
<sequence>MSEPRFIHLRVHSAYSLLEGAIQVKALPALAAKAQMPAVAVTDSGNLFAALEFSEAAAKAGIQPIIGCQMPVLSETAGPAARPNEFPKPRPVVLLAQDEAGYMNLMKLTSRYYLGSGDLPPHVTLEDLAANAEGLICLTGGAEGPLGTPIAAGQGPAARALLERLAGIYGDRLYVEIQRHPEGGARRTPLETATEPGMVELAYALDLPLVATNDVHFAEPSMYEAHDALICIAEGAYVDQTAPRRKLTDQHHFKSQDEMVKLFDDLPEAVANTVEIARRCAYRARTRDPILPRFAENEVDELRRQAVEGLKARLAVIPHAAPVEEYEKRLEFELGIIEGMGFPGYFLIVADFIKWAKEHDIPVGPGRGSGAGSLVAYALTITDLDPLRYSLLFERFLNPERISMPDFDIDFCMDRREEVIHYVQEKYGRDRVAQIITFGALLSKAAVRDVGRVLQMPYGQVDRLSKLIPVEGVKPVSIGKALTDEPRLREEARREEVVGRMLDYAEKVEGLLRNASTHAAGVVIGDRPLVELVPLYKDPRSDMPATQFNMKWVEQAGLVKFDFLGLKTLTVIQNALDLLKPRGIEVDIGAIPLDDAKTYEVYARAETVAVFQVESSGMKDALRQMKPDCIEDIIALVALYRPGPMENIPKFCRVKNGLEERESIHPLIDGILDETQGIIVYQEQVMEIARKMAGYSLGGADMLRRAMGKKIQEAMDAERPKFLDGAKANGVDEAKALEVWNLLDKFANYGFNKSHAAAYAVVSYQTAWLKANYPVEFMAAVMNCDIHLTDKLNVYKQEVDRLGIEMIPPCVNRSEATFSVSEGRIVYALGALKNVGVEAMRLITAARQEGGRFRDIFDFARRVDLKRVGKRPLEMLARAGAFDGLDANRRKMFENLDRLVAFSAAAHEDRASAQISMFGDGGSELPVPRLSEPEDWLPTERLGQEHQAVGFYLSGHPLDDYLGPLKRQRVLTLAELSEKVKSGPQAAKIAGAVAARQERKSARGNRFAFVQLSDPTGLYEVTVFSDTLEAARDLLEPGTNVVLTVEATLESDQMKLLARGVQSVDDAVAGAAPAGLRIFLNDAAAIPSVATRLMEAAAARARGAGPVNLVLMSPDLPGEVEVTLPDRYPVTPQIRGAIKHVPGVAHVEEF</sequence>
<comment type="caution">
    <text evidence="14">The sequence shown here is derived from an EMBL/GenBank/DDBJ whole genome shotgun (WGS) entry which is preliminary data.</text>
</comment>
<comment type="subcellular location">
    <subcellularLocation>
        <location evidence="1">Cytoplasm</location>
    </subcellularLocation>
</comment>
<dbReference type="SUPFAM" id="SSF89550">
    <property type="entry name" value="PHP domain-like"/>
    <property type="match status" value="1"/>
</dbReference>
<dbReference type="CDD" id="cd04485">
    <property type="entry name" value="DnaE_OBF"/>
    <property type="match status" value="1"/>
</dbReference>
<keyword evidence="15" id="KW-1185">Reference proteome</keyword>
<dbReference type="EC" id="2.7.7.7" evidence="3"/>
<dbReference type="Pfam" id="PF07733">
    <property type="entry name" value="DNA_pol3_alpha"/>
    <property type="match status" value="1"/>
</dbReference>
<feature type="domain" description="Polymerase/histidinol phosphatase N-terminal" evidence="13">
    <location>
        <begin position="7"/>
        <end position="74"/>
    </location>
</feature>
<organism evidence="14 15">
    <name type="scientific">Halovulum dunhuangense</name>
    <dbReference type="NCBI Taxonomy" id="1505036"/>
    <lineage>
        <taxon>Bacteria</taxon>
        <taxon>Pseudomonadati</taxon>
        <taxon>Pseudomonadota</taxon>
        <taxon>Alphaproteobacteria</taxon>
        <taxon>Rhodobacterales</taxon>
        <taxon>Paracoccaceae</taxon>
        <taxon>Halovulum</taxon>
    </lineage>
</organism>
<dbReference type="InterPro" id="IPR004013">
    <property type="entry name" value="PHP_dom"/>
</dbReference>
<evidence type="ECO:0000256" key="12">
    <source>
        <dbReference type="ARBA" id="ARBA00049244"/>
    </source>
</evidence>
<keyword evidence="9" id="KW-0239">DNA-directed DNA polymerase</keyword>
<dbReference type="AlphaFoldDB" id="A0A849L4N1"/>
<dbReference type="InterPro" id="IPR029460">
    <property type="entry name" value="DNAPol_HHH"/>
</dbReference>
<dbReference type="GO" id="GO:0005737">
    <property type="term" value="C:cytoplasm"/>
    <property type="evidence" value="ECO:0007669"/>
    <property type="project" value="UniProtKB-SubCell"/>
</dbReference>
<evidence type="ECO:0000256" key="1">
    <source>
        <dbReference type="ARBA" id="ARBA00004496"/>
    </source>
</evidence>
<dbReference type="GO" id="GO:0003887">
    <property type="term" value="F:DNA-directed DNA polymerase activity"/>
    <property type="evidence" value="ECO:0007669"/>
    <property type="project" value="UniProtKB-KW"/>
</dbReference>
<dbReference type="Gene3D" id="1.10.150.870">
    <property type="match status" value="1"/>
</dbReference>
<dbReference type="InterPro" id="IPR016195">
    <property type="entry name" value="Pol/histidinol_Pase-like"/>
</dbReference>
<reference evidence="14 15" key="1">
    <citation type="submission" date="2020-05" db="EMBL/GenBank/DDBJ databases">
        <title>Gimesia benthica sp. nov., a novel planctomycete isolated from a deep-sea water sample of the Northwest Indian Ocean.</title>
        <authorList>
            <person name="Wang J."/>
            <person name="Ruan C."/>
            <person name="Song L."/>
            <person name="Zhu Y."/>
            <person name="Li A."/>
            <person name="Zheng X."/>
            <person name="Wang L."/>
            <person name="Lu Z."/>
            <person name="Huang Y."/>
            <person name="Du W."/>
            <person name="Zhou Y."/>
            <person name="Huang L."/>
            <person name="Dai X."/>
        </authorList>
    </citation>
    <scope>NUCLEOTIDE SEQUENCE [LARGE SCALE GENOMIC DNA]</scope>
    <source>
        <strain evidence="14 15">YYQ-30</strain>
    </source>
</reference>
<comment type="function">
    <text evidence="10">DNA polymerase III is a complex, multichain enzyme responsible for most of the replicative synthesis in bacteria. This DNA polymerase also exhibits 3' to 5' exonuclease activity. The alpha chain is the DNA polymerase.</text>
</comment>
<evidence type="ECO:0000259" key="13">
    <source>
        <dbReference type="SMART" id="SM00481"/>
    </source>
</evidence>
<evidence type="ECO:0000256" key="6">
    <source>
        <dbReference type="ARBA" id="ARBA00022679"/>
    </source>
</evidence>
<dbReference type="NCBIfam" id="TIGR00594">
    <property type="entry name" value="polc"/>
    <property type="match status" value="1"/>
</dbReference>
<dbReference type="GO" id="GO:0006260">
    <property type="term" value="P:DNA replication"/>
    <property type="evidence" value="ECO:0007669"/>
    <property type="project" value="UniProtKB-KW"/>
</dbReference>
<evidence type="ECO:0000256" key="8">
    <source>
        <dbReference type="ARBA" id="ARBA00022705"/>
    </source>
</evidence>
<evidence type="ECO:0000256" key="11">
    <source>
        <dbReference type="ARBA" id="ARBA00026073"/>
    </source>
</evidence>
<dbReference type="EMBL" id="JABFBC010000002">
    <property type="protein sequence ID" value="NNU81299.1"/>
    <property type="molecule type" value="Genomic_DNA"/>
</dbReference>
<evidence type="ECO:0000256" key="10">
    <source>
        <dbReference type="ARBA" id="ARBA00025611"/>
    </source>
</evidence>
<evidence type="ECO:0000256" key="7">
    <source>
        <dbReference type="ARBA" id="ARBA00022695"/>
    </source>
</evidence>
<dbReference type="Gene3D" id="1.10.10.1600">
    <property type="entry name" value="Bacterial DNA polymerase III alpha subunit, thumb domain"/>
    <property type="match status" value="1"/>
</dbReference>
<keyword evidence="8" id="KW-0235">DNA replication</keyword>
<dbReference type="InterPro" id="IPR041931">
    <property type="entry name" value="DNA_pol3_alpha_thumb_dom"/>
</dbReference>
<comment type="similarity">
    <text evidence="2">Belongs to the DNA polymerase type-C family. DnaE subfamily.</text>
</comment>
<dbReference type="InterPro" id="IPR003141">
    <property type="entry name" value="Pol/His_phosphatase_N"/>
</dbReference>
<dbReference type="Proteomes" id="UP000572377">
    <property type="component" value="Unassembled WGS sequence"/>
</dbReference>
<protein>
    <recommendedName>
        <fullName evidence="4">DNA polymerase III subunit alpha</fullName>
        <ecNumber evidence="3">2.7.7.7</ecNumber>
    </recommendedName>
</protein>
<dbReference type="SMART" id="SM00481">
    <property type="entry name" value="POLIIIAc"/>
    <property type="match status" value="1"/>
</dbReference>
<dbReference type="InterPro" id="IPR011708">
    <property type="entry name" value="DNA_pol3_alpha_NTPase_dom"/>
</dbReference>
<dbReference type="Gene3D" id="3.20.20.140">
    <property type="entry name" value="Metal-dependent hydrolases"/>
    <property type="match status" value="1"/>
</dbReference>
<dbReference type="InterPro" id="IPR040982">
    <property type="entry name" value="DNA_pol3_finger"/>
</dbReference>
<comment type="catalytic activity">
    <reaction evidence="12">
        <text>DNA(n) + a 2'-deoxyribonucleoside 5'-triphosphate = DNA(n+1) + diphosphate</text>
        <dbReference type="Rhea" id="RHEA:22508"/>
        <dbReference type="Rhea" id="RHEA-COMP:17339"/>
        <dbReference type="Rhea" id="RHEA-COMP:17340"/>
        <dbReference type="ChEBI" id="CHEBI:33019"/>
        <dbReference type="ChEBI" id="CHEBI:61560"/>
        <dbReference type="ChEBI" id="CHEBI:173112"/>
        <dbReference type="EC" id="2.7.7.7"/>
    </reaction>
</comment>
<dbReference type="InterPro" id="IPR004805">
    <property type="entry name" value="DnaE2/DnaE/PolC"/>
</dbReference>
<proteinExistence type="inferred from homology"/>
<dbReference type="RefSeq" id="WP_171326115.1">
    <property type="nucleotide sequence ID" value="NZ_JABFBC010000002.1"/>
</dbReference>
<evidence type="ECO:0000256" key="5">
    <source>
        <dbReference type="ARBA" id="ARBA00022490"/>
    </source>
</evidence>
<comment type="subunit">
    <text evidence="11">DNA polymerase III contains a core (composed of alpha, epsilon and theta chains) that associates with a tau subunit. This core dimerizes to form the POLIII' complex. PolIII' associates with the gamma complex (composed of gamma, delta, delta', psi and chi chains) and with the beta chain to form the complete DNA polymerase III complex.</text>
</comment>
<gene>
    <name evidence="14" type="primary">dnaE</name>
    <name evidence="14" type="ORF">HMH01_12710</name>
</gene>
<dbReference type="Pfam" id="PF02811">
    <property type="entry name" value="PHP"/>
    <property type="match status" value="1"/>
</dbReference>
<evidence type="ECO:0000256" key="3">
    <source>
        <dbReference type="ARBA" id="ARBA00012417"/>
    </source>
</evidence>
<dbReference type="Pfam" id="PF17657">
    <property type="entry name" value="DNA_pol3_finger"/>
    <property type="match status" value="1"/>
</dbReference>
<dbReference type="InterPro" id="IPR049821">
    <property type="entry name" value="PolIIIA_DnaE1_PHP"/>
</dbReference>